<name>A0AA90UEX1_9BACT</name>
<dbReference type="Pfam" id="PF01183">
    <property type="entry name" value="Glyco_hydro_25"/>
    <property type="match status" value="1"/>
</dbReference>
<dbReference type="SUPFAM" id="SSF51445">
    <property type="entry name" value="(Trans)glycosidases"/>
    <property type="match status" value="1"/>
</dbReference>
<dbReference type="Gene3D" id="3.20.20.80">
    <property type="entry name" value="Glycosidases"/>
    <property type="match status" value="1"/>
</dbReference>
<dbReference type="PANTHER" id="PTHR34135:SF2">
    <property type="entry name" value="LYSOZYME"/>
    <property type="match status" value="1"/>
</dbReference>
<dbReference type="PANTHER" id="PTHR34135">
    <property type="entry name" value="LYSOZYME"/>
    <property type="match status" value="1"/>
</dbReference>
<dbReference type="GO" id="GO:0003796">
    <property type="term" value="F:lysozyme activity"/>
    <property type="evidence" value="ECO:0007669"/>
    <property type="project" value="InterPro"/>
</dbReference>
<evidence type="ECO:0000256" key="1">
    <source>
        <dbReference type="ARBA" id="ARBA00010646"/>
    </source>
</evidence>
<reference evidence="3" key="1">
    <citation type="submission" date="2019-09" db="EMBL/GenBank/DDBJ databases">
        <title>Distinct polysaccharide growth profiles of human intestinal Prevotella copri isolates.</title>
        <authorList>
            <person name="Fehlner-Peach H."/>
            <person name="Magnabosco C."/>
            <person name="Raghavan V."/>
            <person name="Scher J.U."/>
            <person name="Tett A."/>
            <person name="Cox L.M."/>
            <person name="Gottsegen C."/>
            <person name="Watters A."/>
            <person name="Wiltshire- Gordon J.D."/>
            <person name="Segata N."/>
            <person name="Bonneau R."/>
            <person name="Littman D.R."/>
        </authorList>
    </citation>
    <scope>NUCLEOTIDE SEQUENCE [LARGE SCALE GENOMIC DNA]</scope>
    <source>
        <strain evidence="3">iAQ1179</strain>
    </source>
</reference>
<dbReference type="GO" id="GO:0016052">
    <property type="term" value="P:carbohydrate catabolic process"/>
    <property type="evidence" value="ECO:0007669"/>
    <property type="project" value="TreeGrafter"/>
</dbReference>
<comment type="similarity">
    <text evidence="1">Belongs to the glycosyl hydrolase 25 family.</text>
</comment>
<accession>A0AA90UEX1</accession>
<gene>
    <name evidence="2" type="ORF">F7D95_05390</name>
</gene>
<sequence>PVLDLEPSHSQISKMGGPGVLFARVRTWLRLVERATGVKPILYISQIFVNRYLPAAPDLKHNYKIWIARYGEYKPDIHLVYWQLCPDGRVAGIHGAVDINVFNGYQDAFTKFSQNEVVR</sequence>
<dbReference type="GO" id="GO:0009253">
    <property type="term" value="P:peptidoglycan catabolic process"/>
    <property type="evidence" value="ECO:0007669"/>
    <property type="project" value="InterPro"/>
</dbReference>
<comment type="caution">
    <text evidence="2">The sequence shown here is derived from an EMBL/GenBank/DDBJ whole genome shotgun (WGS) entry which is preliminary data.</text>
</comment>
<dbReference type="GO" id="GO:0016998">
    <property type="term" value="P:cell wall macromolecule catabolic process"/>
    <property type="evidence" value="ECO:0007669"/>
    <property type="project" value="InterPro"/>
</dbReference>
<organism evidence="2 3">
    <name type="scientific">Segatella copri</name>
    <dbReference type="NCBI Taxonomy" id="165179"/>
    <lineage>
        <taxon>Bacteria</taxon>
        <taxon>Pseudomonadati</taxon>
        <taxon>Bacteroidota</taxon>
        <taxon>Bacteroidia</taxon>
        <taxon>Bacteroidales</taxon>
        <taxon>Prevotellaceae</taxon>
        <taxon>Segatella</taxon>
    </lineage>
</organism>
<evidence type="ECO:0000313" key="2">
    <source>
        <dbReference type="EMBL" id="MQN12264.1"/>
    </source>
</evidence>
<dbReference type="Proteomes" id="UP000442105">
    <property type="component" value="Unassembled WGS sequence"/>
</dbReference>
<dbReference type="AlphaFoldDB" id="A0AA90UEX1"/>
<dbReference type="EMBL" id="VZCW01000134">
    <property type="protein sequence ID" value="MQN12264.1"/>
    <property type="molecule type" value="Genomic_DNA"/>
</dbReference>
<evidence type="ECO:0000313" key="3">
    <source>
        <dbReference type="Proteomes" id="UP000442105"/>
    </source>
</evidence>
<feature type="non-terminal residue" evidence="2">
    <location>
        <position position="1"/>
    </location>
</feature>
<protein>
    <submittedName>
        <fullName evidence="2">Glycosyl hydrolase family 25</fullName>
    </submittedName>
</protein>
<proteinExistence type="inferred from homology"/>
<dbReference type="InterPro" id="IPR002053">
    <property type="entry name" value="Glyco_hydro_25"/>
</dbReference>
<dbReference type="InterPro" id="IPR017853">
    <property type="entry name" value="GH"/>
</dbReference>
<dbReference type="RefSeq" id="WP_262884925.1">
    <property type="nucleotide sequence ID" value="NZ_VZCW01000134.1"/>
</dbReference>
<keyword evidence="2" id="KW-0378">Hydrolase</keyword>
<dbReference type="PROSITE" id="PS51904">
    <property type="entry name" value="GLYCOSYL_HYDROL_F25_2"/>
    <property type="match status" value="1"/>
</dbReference>